<accession>A0A7Y9PJS3</accession>
<reference evidence="1 2" key="1">
    <citation type="submission" date="2020-07" db="EMBL/GenBank/DDBJ databases">
        <title>Genomic Encyclopedia of Type Strains, Phase IV (KMG-V): Genome sequencing to study the core and pangenomes of soil and plant-associated prokaryotes.</title>
        <authorList>
            <person name="Whitman W."/>
        </authorList>
    </citation>
    <scope>NUCLEOTIDE SEQUENCE [LARGE SCALE GENOMIC DNA]</scope>
    <source>
        <strain evidence="1 2">X4EP2</strain>
    </source>
</reference>
<evidence type="ECO:0000313" key="1">
    <source>
        <dbReference type="EMBL" id="NYF81044.1"/>
    </source>
</evidence>
<dbReference type="AlphaFoldDB" id="A0A7Y9PJS3"/>
<keyword evidence="2" id="KW-1185">Reference proteome</keyword>
<name>A0A7Y9PJS3_9BACT</name>
<proteinExistence type="predicted"/>
<organism evidence="1 2">
    <name type="scientific">Granulicella arctica</name>
    <dbReference type="NCBI Taxonomy" id="940613"/>
    <lineage>
        <taxon>Bacteria</taxon>
        <taxon>Pseudomonadati</taxon>
        <taxon>Acidobacteriota</taxon>
        <taxon>Terriglobia</taxon>
        <taxon>Terriglobales</taxon>
        <taxon>Acidobacteriaceae</taxon>
        <taxon>Granulicella</taxon>
    </lineage>
</organism>
<sequence>MDGAYFPHKWKQALRHRYFTGAAVKRFFCDTRQPLQNYLSDFIAAYNFARSLMTLHGFMPYEDLCNPWTQTPDRFTLNPILQYGRTKHLVNIPALPNKKE</sequence>
<gene>
    <name evidence="1" type="ORF">HDF17_003364</name>
</gene>
<dbReference type="EMBL" id="JACCCW010000002">
    <property type="protein sequence ID" value="NYF81044.1"/>
    <property type="molecule type" value="Genomic_DNA"/>
</dbReference>
<evidence type="ECO:0008006" key="3">
    <source>
        <dbReference type="Google" id="ProtNLM"/>
    </source>
</evidence>
<dbReference type="Proteomes" id="UP000589520">
    <property type="component" value="Unassembled WGS sequence"/>
</dbReference>
<comment type="caution">
    <text evidence="1">The sequence shown here is derived from an EMBL/GenBank/DDBJ whole genome shotgun (WGS) entry which is preliminary data.</text>
</comment>
<evidence type="ECO:0000313" key="2">
    <source>
        <dbReference type="Proteomes" id="UP000589520"/>
    </source>
</evidence>
<protein>
    <recommendedName>
        <fullName evidence="3">Integrase catalytic domain-containing protein</fullName>
    </recommendedName>
</protein>